<protein>
    <recommendedName>
        <fullName evidence="3">O-methyltransferase</fullName>
    </recommendedName>
</protein>
<evidence type="ECO:0000313" key="2">
    <source>
        <dbReference type="Proteomes" id="UP000316614"/>
    </source>
</evidence>
<dbReference type="RefSeq" id="WP_141616555.1">
    <property type="nucleotide sequence ID" value="NZ_CP041253.1"/>
</dbReference>
<keyword evidence="2" id="KW-1185">Reference proteome</keyword>
<dbReference type="PANTHER" id="PTHR40036:SF1">
    <property type="entry name" value="MACROCIN O-METHYLTRANSFERASE"/>
    <property type="match status" value="1"/>
</dbReference>
<sequence>MNNLFVSQPPFSRREAINAPLLFANKVLKRIGLRLTHHFDTRRDMCSLEQRINLFHLLIRVLQEEVKGDIVEVGTFTGQCALLFQQVNTLFDNRKKFHVYDSFETKFTEKGDVLSLLKRNFQHAGLQLPEVHKGYFQDTIPDQLPAEISFAHIDCGCGDDPMAHKALILSCLPHVYQRLSVGGMCVFMDYFDPKDANEQTRAFKLHKINSGVRLAVDEFFKEKPEKIVTLYGGPASHAFIRKMSP</sequence>
<name>A0A514CNG0_9BACT</name>
<reference evidence="1 2" key="1">
    <citation type="submission" date="2019-06" db="EMBL/GenBank/DDBJ databases">
        <title>Echinicola alkalisoli sp. nov. isolated from saline soil.</title>
        <authorList>
            <person name="Sun J.-Q."/>
            <person name="Xu L."/>
        </authorList>
    </citation>
    <scope>NUCLEOTIDE SEQUENCE [LARGE SCALE GENOMIC DNA]</scope>
    <source>
        <strain evidence="1 2">LN3S3</strain>
    </source>
</reference>
<dbReference type="InterPro" id="IPR029063">
    <property type="entry name" value="SAM-dependent_MTases_sf"/>
</dbReference>
<dbReference type="OrthoDB" id="9811332at2"/>
<dbReference type="SUPFAM" id="SSF53335">
    <property type="entry name" value="S-adenosyl-L-methionine-dependent methyltransferases"/>
    <property type="match status" value="1"/>
</dbReference>
<evidence type="ECO:0008006" key="3">
    <source>
        <dbReference type="Google" id="ProtNLM"/>
    </source>
</evidence>
<dbReference type="PANTHER" id="PTHR40036">
    <property type="entry name" value="MACROCIN O-METHYLTRANSFERASE"/>
    <property type="match status" value="1"/>
</dbReference>
<dbReference type="Proteomes" id="UP000316614">
    <property type="component" value="Chromosome"/>
</dbReference>
<dbReference type="Gene3D" id="3.40.50.150">
    <property type="entry name" value="Vaccinia Virus protein VP39"/>
    <property type="match status" value="1"/>
</dbReference>
<dbReference type="AlphaFoldDB" id="A0A514CNG0"/>
<organism evidence="1 2">
    <name type="scientific">Echinicola soli</name>
    <dbReference type="NCBI Taxonomy" id="2591634"/>
    <lineage>
        <taxon>Bacteria</taxon>
        <taxon>Pseudomonadati</taxon>
        <taxon>Bacteroidota</taxon>
        <taxon>Cytophagia</taxon>
        <taxon>Cytophagales</taxon>
        <taxon>Cyclobacteriaceae</taxon>
        <taxon>Echinicola</taxon>
    </lineage>
</organism>
<dbReference type="KEGG" id="echi:FKX85_20830"/>
<accession>A0A514CNG0</accession>
<dbReference type="EMBL" id="CP041253">
    <property type="protein sequence ID" value="QDH81341.1"/>
    <property type="molecule type" value="Genomic_DNA"/>
</dbReference>
<evidence type="ECO:0000313" key="1">
    <source>
        <dbReference type="EMBL" id="QDH81341.1"/>
    </source>
</evidence>
<dbReference type="Pfam" id="PF05711">
    <property type="entry name" value="TylF"/>
    <property type="match status" value="1"/>
</dbReference>
<gene>
    <name evidence="1" type="ORF">FKX85_20830</name>
</gene>
<dbReference type="InterPro" id="IPR008884">
    <property type="entry name" value="TylF_MeTrfase"/>
</dbReference>
<proteinExistence type="predicted"/>